<accession>A0A8J3Q508</accession>
<name>A0A8J3Q508_9ACTN</name>
<reference evidence="1" key="1">
    <citation type="submission" date="2021-01" db="EMBL/GenBank/DDBJ databases">
        <title>Whole genome shotgun sequence of Rhizocola hellebori NBRC 109834.</title>
        <authorList>
            <person name="Komaki H."/>
            <person name="Tamura T."/>
        </authorList>
    </citation>
    <scope>NUCLEOTIDE SEQUENCE</scope>
    <source>
        <strain evidence="1">NBRC 109834</strain>
    </source>
</reference>
<dbReference type="PANTHER" id="PTHR37954">
    <property type="entry name" value="BLL4979 PROTEIN"/>
    <property type="match status" value="1"/>
</dbReference>
<dbReference type="RefSeq" id="WP_308441985.1">
    <property type="nucleotide sequence ID" value="NZ_BONY01000007.1"/>
</dbReference>
<gene>
    <name evidence="1" type="ORF">Rhe02_15530</name>
</gene>
<evidence type="ECO:0008006" key="3">
    <source>
        <dbReference type="Google" id="ProtNLM"/>
    </source>
</evidence>
<keyword evidence="2" id="KW-1185">Reference proteome</keyword>
<protein>
    <recommendedName>
        <fullName evidence="3">DUF169 domain-containing protein</fullName>
    </recommendedName>
</protein>
<dbReference type="AlphaFoldDB" id="A0A8J3Q508"/>
<evidence type="ECO:0000313" key="2">
    <source>
        <dbReference type="Proteomes" id="UP000612899"/>
    </source>
</evidence>
<proteinExistence type="predicted"/>
<comment type="caution">
    <text evidence="1">The sequence shown here is derived from an EMBL/GenBank/DDBJ whole genome shotgun (WGS) entry which is preliminary data.</text>
</comment>
<dbReference type="InterPro" id="IPR003748">
    <property type="entry name" value="DUF169"/>
</dbReference>
<dbReference type="PANTHER" id="PTHR37954:SF3">
    <property type="entry name" value="DUF169 DOMAIN-CONTAINING PROTEIN"/>
    <property type="match status" value="1"/>
</dbReference>
<dbReference type="Pfam" id="PF02596">
    <property type="entry name" value="DUF169"/>
    <property type="match status" value="1"/>
</dbReference>
<organism evidence="1 2">
    <name type="scientific">Rhizocola hellebori</name>
    <dbReference type="NCBI Taxonomy" id="1392758"/>
    <lineage>
        <taxon>Bacteria</taxon>
        <taxon>Bacillati</taxon>
        <taxon>Actinomycetota</taxon>
        <taxon>Actinomycetes</taxon>
        <taxon>Micromonosporales</taxon>
        <taxon>Micromonosporaceae</taxon>
        <taxon>Rhizocola</taxon>
    </lineage>
</organism>
<dbReference type="EMBL" id="BONY01000007">
    <property type="protein sequence ID" value="GIH03486.1"/>
    <property type="molecule type" value="Genomic_DNA"/>
</dbReference>
<sequence length="242" mass="25966">MMARYHEHASEIISLLSLDRQPVALAFMREAPVDVPQADRISPSSCAFWPRAESSVFYASAEQHHHCQIGAMVMGFALPDVVVQQIGGLVEAMCGCQYLSPEEGEKIPKVEAAASGILYGQLSVFPQTPAAVLLWLTPAQAMLYQEAIGSASWASAPARTTGRPACAAIPLSISDGRPVLSLGCKGMRTFTEVADDRLLAVVPGASLDDFVASLRTTVSANENMEAYYTKRKADMAAMETAR</sequence>
<evidence type="ECO:0000313" key="1">
    <source>
        <dbReference type="EMBL" id="GIH03486.1"/>
    </source>
</evidence>
<dbReference type="Proteomes" id="UP000612899">
    <property type="component" value="Unassembled WGS sequence"/>
</dbReference>